<dbReference type="EMBL" id="UYRR01003223">
    <property type="protein sequence ID" value="VDK19952.1"/>
    <property type="molecule type" value="Genomic_DNA"/>
</dbReference>
<gene>
    <name evidence="2" type="ORF">ASIM_LOCUS2423</name>
</gene>
<keyword evidence="1" id="KW-0812">Transmembrane</keyword>
<name>A0A0M3J4U0_ANISI</name>
<proteinExistence type="predicted"/>
<protein>
    <submittedName>
        <fullName evidence="4">Conserved plasma membrane protein</fullName>
    </submittedName>
</protein>
<evidence type="ECO:0000313" key="4">
    <source>
        <dbReference type="WBParaSite" id="ASIM_0000256301-mRNA-1"/>
    </source>
</evidence>
<reference evidence="4" key="1">
    <citation type="submission" date="2017-02" db="UniProtKB">
        <authorList>
            <consortium name="WormBaseParasite"/>
        </authorList>
    </citation>
    <scope>IDENTIFICATION</scope>
</reference>
<keyword evidence="3" id="KW-1185">Reference proteome</keyword>
<keyword evidence="1" id="KW-1133">Transmembrane helix</keyword>
<dbReference type="AlphaFoldDB" id="A0A0M3J4U0"/>
<dbReference type="Proteomes" id="UP000267096">
    <property type="component" value="Unassembled WGS sequence"/>
</dbReference>
<reference evidence="2 3" key="2">
    <citation type="submission" date="2018-11" db="EMBL/GenBank/DDBJ databases">
        <authorList>
            <consortium name="Pathogen Informatics"/>
        </authorList>
    </citation>
    <scope>NUCLEOTIDE SEQUENCE [LARGE SCALE GENOMIC DNA]</scope>
</reference>
<sequence>MSTNFSATTLFTDVRKRKVAVSMAAVQRTNSGWMAGVFVLLGFVLLVFVVGACVVFVCYWRSKTEQRKEMQKEYEYNTSYGSQFGTYPGGATYPGGGMYPGGYPGAYSTYGPSAQPRY</sequence>
<evidence type="ECO:0000313" key="3">
    <source>
        <dbReference type="Proteomes" id="UP000267096"/>
    </source>
</evidence>
<evidence type="ECO:0000313" key="2">
    <source>
        <dbReference type="EMBL" id="VDK19952.1"/>
    </source>
</evidence>
<keyword evidence="1" id="KW-0472">Membrane</keyword>
<dbReference type="WBParaSite" id="ASIM_0000256301-mRNA-1">
    <property type="protein sequence ID" value="ASIM_0000256301-mRNA-1"/>
    <property type="gene ID" value="ASIM_0000256301"/>
</dbReference>
<accession>A0A0M3J4U0</accession>
<feature type="transmembrane region" description="Helical" evidence="1">
    <location>
        <begin position="33"/>
        <end position="60"/>
    </location>
</feature>
<organism evidence="4">
    <name type="scientific">Anisakis simplex</name>
    <name type="common">Herring worm</name>
    <dbReference type="NCBI Taxonomy" id="6269"/>
    <lineage>
        <taxon>Eukaryota</taxon>
        <taxon>Metazoa</taxon>
        <taxon>Ecdysozoa</taxon>
        <taxon>Nematoda</taxon>
        <taxon>Chromadorea</taxon>
        <taxon>Rhabditida</taxon>
        <taxon>Spirurina</taxon>
        <taxon>Ascaridomorpha</taxon>
        <taxon>Ascaridoidea</taxon>
        <taxon>Anisakidae</taxon>
        <taxon>Anisakis</taxon>
        <taxon>Anisakis simplex complex</taxon>
    </lineage>
</organism>
<evidence type="ECO:0000256" key="1">
    <source>
        <dbReference type="SAM" id="Phobius"/>
    </source>
</evidence>